<keyword evidence="2" id="KW-0436">Ligase</keyword>
<evidence type="ECO:0000256" key="2">
    <source>
        <dbReference type="ARBA" id="ARBA00022598"/>
    </source>
</evidence>
<dbReference type="OrthoDB" id="372395at2759"/>
<dbReference type="Gene3D" id="2.40.50.140">
    <property type="entry name" value="Nucleic acid-binding proteins"/>
    <property type="match status" value="1"/>
</dbReference>
<dbReference type="InterPro" id="IPR012340">
    <property type="entry name" value="NA-bd_OB-fold"/>
</dbReference>
<evidence type="ECO:0000256" key="1">
    <source>
        <dbReference type="ARBA" id="ARBA00022490"/>
    </source>
</evidence>
<evidence type="ECO:0000256" key="3">
    <source>
        <dbReference type="ARBA" id="ARBA00022741"/>
    </source>
</evidence>
<keyword evidence="8" id="KW-1185">Reference proteome</keyword>
<keyword evidence="1" id="KW-0963">Cytoplasm</keyword>
<dbReference type="GO" id="GO:0005524">
    <property type="term" value="F:ATP binding"/>
    <property type="evidence" value="ECO:0007669"/>
    <property type="project" value="InterPro"/>
</dbReference>
<keyword evidence="4" id="KW-0067">ATP-binding</keyword>
<dbReference type="SUPFAM" id="SSF50249">
    <property type="entry name" value="Nucleic acid-binding proteins"/>
    <property type="match status" value="1"/>
</dbReference>
<organism evidence="7 8">
    <name type="scientific">Cotesia congregata</name>
    <name type="common">Parasitoid wasp</name>
    <name type="synonym">Apanteles congregatus</name>
    <dbReference type="NCBI Taxonomy" id="51543"/>
    <lineage>
        <taxon>Eukaryota</taxon>
        <taxon>Metazoa</taxon>
        <taxon>Ecdysozoa</taxon>
        <taxon>Arthropoda</taxon>
        <taxon>Hexapoda</taxon>
        <taxon>Insecta</taxon>
        <taxon>Pterygota</taxon>
        <taxon>Neoptera</taxon>
        <taxon>Endopterygota</taxon>
        <taxon>Hymenoptera</taxon>
        <taxon>Apocrita</taxon>
        <taxon>Ichneumonoidea</taxon>
        <taxon>Braconidae</taxon>
        <taxon>Microgastrinae</taxon>
        <taxon>Cotesia</taxon>
    </lineage>
</organism>
<reference evidence="7" key="1">
    <citation type="submission" date="2021-04" db="EMBL/GenBank/DDBJ databases">
        <authorList>
            <person name="Chebbi M.A.C M."/>
        </authorList>
    </citation>
    <scope>NUCLEOTIDE SEQUENCE</scope>
</reference>
<dbReference type="GO" id="GO:0003723">
    <property type="term" value="F:RNA binding"/>
    <property type="evidence" value="ECO:0007669"/>
    <property type="project" value="TreeGrafter"/>
</dbReference>
<dbReference type="Pfam" id="PF00152">
    <property type="entry name" value="tRNA-synt_2"/>
    <property type="match status" value="1"/>
</dbReference>
<dbReference type="GO" id="GO:0005829">
    <property type="term" value="C:cytosol"/>
    <property type="evidence" value="ECO:0007669"/>
    <property type="project" value="TreeGrafter"/>
</dbReference>
<dbReference type="SUPFAM" id="SSF55681">
    <property type="entry name" value="Class II aaRS and biotin synthetases"/>
    <property type="match status" value="1"/>
</dbReference>
<protein>
    <recommendedName>
        <fullName evidence="6">Aminoacyl-tRNA synthetase class II (D/K/N) domain-containing protein</fullName>
    </recommendedName>
</protein>
<evidence type="ECO:0000256" key="4">
    <source>
        <dbReference type="ARBA" id="ARBA00022840"/>
    </source>
</evidence>
<gene>
    <name evidence="7" type="ORF">HICCMSTLAB_LOCUS14033</name>
</gene>
<feature type="non-terminal residue" evidence="7">
    <location>
        <position position="1"/>
    </location>
</feature>
<dbReference type="GO" id="GO:0017101">
    <property type="term" value="C:aminoacyl-tRNA synthetase multienzyme complex"/>
    <property type="evidence" value="ECO:0007669"/>
    <property type="project" value="TreeGrafter"/>
</dbReference>
<dbReference type="InterPro" id="IPR004523">
    <property type="entry name" value="Asp-tRNA_synthase_2"/>
</dbReference>
<sequence length="198" mass="22132">SKQMIKFISGITKESIIDLEATIKTVPTKVTSCSQQDVECSIQKIFVVSAAKSQLPILVEDAARPENAESGPAITVNQDMRLDYRFLDLRTPANQAIYRLESRITNLFRQILLEIGFEEIHTPKMISAASEGGANVFEMPYFGKKAYLAQSPQLYKQMAIASDFDKVFTVGSGKLLLLSLLLREYDLVSCEILTFLKI</sequence>
<evidence type="ECO:0000313" key="7">
    <source>
        <dbReference type="EMBL" id="CAG5109397.1"/>
    </source>
</evidence>
<name>A0A8J2HQL0_COTCN</name>
<accession>A0A8J2HQL0</accession>
<dbReference type="GO" id="GO:0006422">
    <property type="term" value="P:aspartyl-tRNA aminoacylation"/>
    <property type="evidence" value="ECO:0007669"/>
    <property type="project" value="InterPro"/>
</dbReference>
<dbReference type="EMBL" id="CAJNRD030001391">
    <property type="protein sequence ID" value="CAG5109397.1"/>
    <property type="molecule type" value="Genomic_DNA"/>
</dbReference>
<dbReference type="PANTHER" id="PTHR43450:SF1">
    <property type="entry name" value="ASPARTATE--TRNA LIGASE, CYTOPLASMIC"/>
    <property type="match status" value="1"/>
</dbReference>
<dbReference type="InterPro" id="IPR045864">
    <property type="entry name" value="aa-tRNA-synth_II/BPL/LPL"/>
</dbReference>
<dbReference type="AlphaFoldDB" id="A0A8J2HQL0"/>
<dbReference type="Gene3D" id="3.30.930.10">
    <property type="entry name" value="Bira Bifunctional Protein, Domain 2"/>
    <property type="match status" value="1"/>
</dbReference>
<evidence type="ECO:0000256" key="5">
    <source>
        <dbReference type="ARBA" id="ARBA00023146"/>
    </source>
</evidence>
<dbReference type="Proteomes" id="UP000786811">
    <property type="component" value="Unassembled WGS sequence"/>
</dbReference>
<keyword evidence="3" id="KW-0547">Nucleotide-binding</keyword>
<evidence type="ECO:0000259" key="6">
    <source>
        <dbReference type="Pfam" id="PF00152"/>
    </source>
</evidence>
<proteinExistence type="predicted"/>
<dbReference type="GO" id="GO:0004815">
    <property type="term" value="F:aspartate-tRNA ligase activity"/>
    <property type="evidence" value="ECO:0007669"/>
    <property type="project" value="InterPro"/>
</dbReference>
<keyword evidence="5" id="KW-0030">Aminoacyl-tRNA synthetase</keyword>
<comment type="caution">
    <text evidence="7">The sequence shown here is derived from an EMBL/GenBank/DDBJ whole genome shotgun (WGS) entry which is preliminary data.</text>
</comment>
<feature type="domain" description="Aminoacyl-tRNA synthetase class II (D/K/N)" evidence="6">
    <location>
        <begin position="77"/>
        <end position="171"/>
    </location>
</feature>
<evidence type="ECO:0000313" key="8">
    <source>
        <dbReference type="Proteomes" id="UP000786811"/>
    </source>
</evidence>
<dbReference type="InterPro" id="IPR004364">
    <property type="entry name" value="Aa-tRNA-synt_II"/>
</dbReference>
<dbReference type="PANTHER" id="PTHR43450">
    <property type="entry name" value="ASPARTYL-TRNA SYNTHETASE"/>
    <property type="match status" value="1"/>
</dbReference>